<reference evidence="3" key="1">
    <citation type="journal article" date="2019" name="Int. J. Syst. Evol. Microbiol.">
        <title>The Global Catalogue of Microorganisms (GCM) 10K type strain sequencing project: providing services to taxonomists for standard genome sequencing and annotation.</title>
        <authorList>
            <consortium name="The Broad Institute Genomics Platform"/>
            <consortium name="The Broad Institute Genome Sequencing Center for Infectious Disease"/>
            <person name="Wu L."/>
            <person name="Ma J."/>
        </authorList>
    </citation>
    <scope>NUCLEOTIDE SEQUENCE [LARGE SCALE GENOMIC DNA]</scope>
    <source>
        <strain evidence="3">KCTC 42805</strain>
    </source>
</reference>
<gene>
    <name evidence="2" type="ORF">ACFSUS_28145</name>
</gene>
<evidence type="ECO:0000313" key="3">
    <source>
        <dbReference type="Proteomes" id="UP001597469"/>
    </source>
</evidence>
<protein>
    <submittedName>
        <fullName evidence="2">T9SS type A sorting domain-containing protein</fullName>
    </submittedName>
</protein>
<dbReference type="EMBL" id="JBHULN010000030">
    <property type="protein sequence ID" value="MFD2574539.1"/>
    <property type="molecule type" value="Genomic_DNA"/>
</dbReference>
<feature type="domain" description="Secretion system C-terminal sorting" evidence="1">
    <location>
        <begin position="203"/>
        <end position="278"/>
    </location>
</feature>
<sequence length="280" mass="30661">MISSSDVRYMVSYDSKTSLYTAWVIPNYSTPNANNPEAEDRGATAQFSLKVSKDFVLTDVSDVRGTWDKAPYKLLTPESFASESNSAYYIIGKTPQETNYGAFVSGEPVALFTFKGKGGSPEQVQALTVEDKFVQFAESKMSLNIRSSFYSRSGQRASISAHPLEQLSGVTTLAEVLKQKQAQLGLALNNTDEDVATLSVQAYPNPATDVIEVKYFSATDQPGLRIDMLDNQGNIKQSNTLNAKTGFNATRFVVSNLPGGVYFVRGDVQGQRITKKIVKQ</sequence>
<name>A0ABW5MCY2_9BACT</name>
<evidence type="ECO:0000313" key="2">
    <source>
        <dbReference type="EMBL" id="MFD2574539.1"/>
    </source>
</evidence>
<dbReference type="NCBIfam" id="TIGR04183">
    <property type="entry name" value="Por_Secre_tail"/>
    <property type="match status" value="1"/>
</dbReference>
<dbReference type="Proteomes" id="UP001597469">
    <property type="component" value="Unassembled WGS sequence"/>
</dbReference>
<organism evidence="2 3">
    <name type="scientific">Spirosoma soli</name>
    <dbReference type="NCBI Taxonomy" id="1770529"/>
    <lineage>
        <taxon>Bacteria</taxon>
        <taxon>Pseudomonadati</taxon>
        <taxon>Bacteroidota</taxon>
        <taxon>Cytophagia</taxon>
        <taxon>Cytophagales</taxon>
        <taxon>Cytophagaceae</taxon>
        <taxon>Spirosoma</taxon>
    </lineage>
</organism>
<dbReference type="InterPro" id="IPR026444">
    <property type="entry name" value="Secre_tail"/>
</dbReference>
<accession>A0ABW5MCY2</accession>
<proteinExistence type="predicted"/>
<evidence type="ECO:0000259" key="1">
    <source>
        <dbReference type="Pfam" id="PF18962"/>
    </source>
</evidence>
<dbReference type="Pfam" id="PF18962">
    <property type="entry name" value="Por_Secre_tail"/>
    <property type="match status" value="1"/>
</dbReference>
<keyword evidence="3" id="KW-1185">Reference proteome</keyword>
<comment type="caution">
    <text evidence="2">The sequence shown here is derived from an EMBL/GenBank/DDBJ whole genome shotgun (WGS) entry which is preliminary data.</text>
</comment>